<proteinExistence type="predicted"/>
<dbReference type="OrthoDB" id="6131909at2759"/>
<protein>
    <submittedName>
        <fullName evidence="2">Uncharacterized protein</fullName>
    </submittedName>
</protein>
<evidence type="ECO:0000313" key="2">
    <source>
        <dbReference type="EMBL" id="CAC5358074.1"/>
    </source>
</evidence>
<dbReference type="EMBL" id="CACVKT020000301">
    <property type="protein sequence ID" value="CAC5358074.1"/>
    <property type="molecule type" value="Genomic_DNA"/>
</dbReference>
<feature type="compositionally biased region" description="Polar residues" evidence="1">
    <location>
        <begin position="316"/>
        <end position="325"/>
    </location>
</feature>
<evidence type="ECO:0000256" key="1">
    <source>
        <dbReference type="SAM" id="MobiDB-lite"/>
    </source>
</evidence>
<keyword evidence="3" id="KW-1185">Reference proteome</keyword>
<dbReference type="AlphaFoldDB" id="A0A6J8A0F8"/>
<evidence type="ECO:0000313" key="3">
    <source>
        <dbReference type="Proteomes" id="UP000507470"/>
    </source>
</evidence>
<reference evidence="2 3" key="1">
    <citation type="submission" date="2020-06" db="EMBL/GenBank/DDBJ databases">
        <authorList>
            <person name="Li R."/>
            <person name="Bekaert M."/>
        </authorList>
    </citation>
    <scope>NUCLEOTIDE SEQUENCE [LARGE SCALE GENOMIC DNA]</scope>
    <source>
        <strain evidence="3">wild</strain>
    </source>
</reference>
<organism evidence="2 3">
    <name type="scientific">Mytilus coruscus</name>
    <name type="common">Sea mussel</name>
    <dbReference type="NCBI Taxonomy" id="42192"/>
    <lineage>
        <taxon>Eukaryota</taxon>
        <taxon>Metazoa</taxon>
        <taxon>Spiralia</taxon>
        <taxon>Lophotrochozoa</taxon>
        <taxon>Mollusca</taxon>
        <taxon>Bivalvia</taxon>
        <taxon>Autobranchia</taxon>
        <taxon>Pteriomorphia</taxon>
        <taxon>Mytilida</taxon>
        <taxon>Mytiloidea</taxon>
        <taxon>Mytilidae</taxon>
        <taxon>Mytilinae</taxon>
        <taxon>Mytilus</taxon>
    </lineage>
</organism>
<name>A0A6J8A0F8_MYTCO</name>
<dbReference type="Proteomes" id="UP000507470">
    <property type="component" value="Unassembled WGS sequence"/>
</dbReference>
<accession>A0A6J8A0F8</accession>
<feature type="region of interest" description="Disordered" evidence="1">
    <location>
        <begin position="310"/>
        <end position="340"/>
    </location>
</feature>
<sequence length="734" mass="83694">MATVYEIEVDSEAYACVWLTHNAVSKQHAEQSEKLTKFHELDFINRKPCINVFTDSPCDNFNFLTGSHDHWKNVSSQTNIELKKSRDITRPKAFVFLLSPSRHHGICHLSETDVNLLHKLHDIPKCKENCVFLVKASASSVPYDTDDLEKLSSEIHARIFQKGEKNEIFKKIFDVNDNQVPVRIGVCLLDSLIWIMNELNEKAKRFSESINNNLTELVEKRDSNIKWLARKISKSGSVICNFASQKSNHVKTRELSKLLRKEMERRNLLVGIKLFKGNMTCQLDQKFEIKLNIFLRKKILFPKNDQLNSYKRRQSTDSSTRFTRSMTREDSTSKDSSTNVTINTRRGITHRCSVMSSNIFDGNDYQKMTKDIYAELLNFVTCLVNRFTEDLKPFSKTISEERLKRLHSLKIHEWKTVAMRSVLVKGFGCIENNICVYTKKDNEHEKRSVCEYVKKYLNDPPGKYQLRVEYKQRKISLFSKLEQGSKINRRESGNYTDEERQFGSLGMFLEDKNGKYFFTTCAHVIGEEEHAYSPDDNSKLGRNVYINYSDCNKDDKNDPYIDFSLVQVSPERTLTCTFGLKTTGGDFINGRIFRGDLSEILNENVYKWGATEPCLQKGKCIGFEDEGSLLYMIVDTKDFAKGGDSGAIVCVGEDVETGLAAFVIVAGSTDDSGSESLNSGSSYLVYKVSDALDRIGTISGLTPCLNPYIRTISISSPVSDSKRAASKRKTPDKL</sequence>
<gene>
    <name evidence="2" type="ORF">MCOR_1482</name>
</gene>